<feature type="domain" description="Histidine kinase" evidence="14">
    <location>
        <begin position="1269"/>
        <end position="1500"/>
    </location>
</feature>
<feature type="compositionally biased region" description="Polar residues" evidence="12">
    <location>
        <begin position="770"/>
        <end position="796"/>
    </location>
</feature>
<feature type="region of interest" description="Disordered" evidence="12">
    <location>
        <begin position="1505"/>
        <end position="1540"/>
    </location>
</feature>
<dbReference type="GO" id="GO:0000155">
    <property type="term" value="F:phosphorelay sensor kinase activity"/>
    <property type="evidence" value="ECO:0007669"/>
    <property type="project" value="InterPro"/>
</dbReference>
<evidence type="ECO:0000259" key="15">
    <source>
        <dbReference type="PROSITE" id="PS50110"/>
    </source>
</evidence>
<dbReference type="Gene3D" id="3.30.450.20">
    <property type="entry name" value="PAS domain"/>
    <property type="match status" value="1"/>
</dbReference>
<dbReference type="InterPro" id="IPR003661">
    <property type="entry name" value="HisK_dim/P_dom"/>
</dbReference>
<feature type="region of interest" description="Disordered" evidence="12">
    <location>
        <begin position="439"/>
        <end position="490"/>
    </location>
</feature>
<dbReference type="SUPFAM" id="SSF55781">
    <property type="entry name" value="GAF domain-like"/>
    <property type="match status" value="2"/>
</dbReference>
<feature type="region of interest" description="Disordered" evidence="12">
    <location>
        <begin position="1"/>
        <end position="56"/>
    </location>
</feature>
<dbReference type="CDD" id="cd00082">
    <property type="entry name" value="HisKA"/>
    <property type="match status" value="1"/>
</dbReference>
<feature type="compositionally biased region" description="Polar residues" evidence="12">
    <location>
        <begin position="1597"/>
        <end position="1612"/>
    </location>
</feature>
<feature type="compositionally biased region" description="Basic and acidic residues" evidence="12">
    <location>
        <begin position="155"/>
        <end position="164"/>
    </location>
</feature>
<dbReference type="InterPro" id="IPR003594">
    <property type="entry name" value="HATPase_dom"/>
</dbReference>
<sequence>MPSPPVYPRADTPGLRSGKPTTPTGGGQGSGSGNSPSISPSVTGPLSPSSNLGSSSFIFPIRSVFQSMAQNDMSPVDDPSQASLSRAGSGTFRRQQDDRRRSVVSDMADTPNVDVVGISTIAQMLEDHHQSTANQPRDEQQPRGQPGVATFTGVKQDKDKDNKPHSAGAKLAASSGEGTPVAPNGFFSAPLLEQELRENPFFSKSRRASDPDGSPEQRAEVIRPELPHKDDSASTIRGDLPDNASAEAPGSGLTDPARPPVGQPRDKPTAINYQDRPGQTTGEEQRFHQRVAHPTAHPPALKDQPPSQQPDIQHPQPRRAGGTSSTGNSSASVSSHKDQSVSHRGSSTNIELDEEGNQALVADYSGIVRLAEAGSMPSAGGTGDSGTGNSRGKSATSAASLPSGPTNARLAHQQRHSKASNSRATVQDFINEQAHTVNLLDPNAPTPSPTPHGPESAAIAESDGEAGNMDDSSERHWAERSETSMSVLDSSEIATAASVEDKEEASEPEEPIVTFRFEHVATNDGHHVVVGREGMLQRCEDEPITTPGAVQGFGVLVVLEEDMTDGNLIVRQVSENSTELIGLSPRYLFRLDCFTRVLTEEQEDILRDNIEYLPDTASGKGSVEEEGPQVFLLSGFGEPGSDDNEVDSQDSTEVGRRREWTCWVAAHRPKQPSWDKVDEKGHPVPPPDLIILEFELERDMYNPLMHVPESSSFSGGDTPESGSQTTASAGSHGPRSGSTGSGDPRSDGSLTTIASNPTPRPGVEQRGSDDSGTIIQGSGEKSSSDNTPLAGSSRSKIPSGMEPMGLEGLEVDVPLERIIESTTNHARPLRALERMRRTGMHGDTSSGSGSGTGPSRRSRNRPNRRRPPGSATGTMDVFAVLGQINEQLGSAPDLETFLKITVGVVQDLCRFHRVLIYQFDEAYNGQVVAELVEWGKTTDLFKGLMFPAADIPAQARQLYMINKVRLLYDRSQTTARMVLRSKEDLDYPLDMTHCYLRAMSPIHIKYLANMHVRSSMSVSIMAFGQLWGLIACHSYGHHGMRVSFPVRQMMRILSDSISRNIERLSYAQRLHTRKLISTIPSQHHPTGYIVSNANDLLQIFDADAGLLVIGDGCKLLGNNEQGTAMLAIAEYLRIVRFDTLKASNHISRDFPDLVLPRAQDTIAGLLFVPLTAKAGQDFIVFLRKGQVREVQWAGKPYKDQTSGDQASLEPRKSFKMWSETVIGRSRVWTDDQLESAGVLALIYGKFIQVWREKQSAMASNQLTAILLSNTSHAVRTPLSQIINTLELALSGDIDQDTRSMLENSHQASRALLFHVHDLLDLTRIETGNETAFNDPFDIRQSISDAVRLYQTEAARRNIDFKVTMADNLPQYVIGDSRKIKTVISNLVANSVKFTEKGFIEVYCGLQKSEGNEVVQANQAGNIPIEIVISDTGCGIPTDKLQAMFVTLEGAEEMRPPMDGTGLGLGLAVVARIVEQLAGQLRAESEVGVGTRFFFNLQMLRHDGKLEAKSPSGSLDQNRKSSSSGSMVSGRSRSNSSQAHSEIDSFVQDFASSHMLAPVPANDTRLRDAEERMSRPGTFPVTDSSYPVRPTKMDTDTENSSSPPAQSPQTLSSPPARPRITFERGLSYQSSTSSVKRLSYPPHGASPSAGPREKRGPNGESRLRVLVVEDDAINSQILQKRLRMDKHIAIPVTNGQEAVDLLKGDRDIDVVLMDIQMPIMDGRKAAEEIRKLEANVEQPKDIDPLRIDGRIPIFAVSASLYEHDRSNLARDFDGWILKPLDFTRVRALLSALQDPTKRSQEVYVQGQWEKGGFLRG</sequence>
<evidence type="ECO:0000256" key="8">
    <source>
        <dbReference type="ARBA" id="ARBA00022991"/>
    </source>
</evidence>
<evidence type="ECO:0000256" key="3">
    <source>
        <dbReference type="ARBA" id="ARBA00022606"/>
    </source>
</evidence>
<feature type="compositionally biased region" description="Low complexity" evidence="12">
    <location>
        <begin position="1520"/>
        <end position="1536"/>
    </location>
</feature>
<keyword evidence="7" id="KW-0067">ATP-binding</keyword>
<name>A0AAD9L8H8_PAPLA</name>
<dbReference type="Gene3D" id="3.40.50.2300">
    <property type="match status" value="1"/>
</dbReference>
<feature type="compositionally biased region" description="Basic and acidic residues" evidence="12">
    <location>
        <begin position="125"/>
        <end position="141"/>
    </location>
</feature>
<feature type="compositionally biased region" description="Low complexity" evidence="12">
    <location>
        <begin position="33"/>
        <end position="56"/>
    </location>
</feature>
<evidence type="ECO:0000313" key="17">
    <source>
        <dbReference type="Proteomes" id="UP001182556"/>
    </source>
</evidence>
<feature type="compositionally biased region" description="Polar residues" evidence="12">
    <location>
        <begin position="748"/>
        <end position="757"/>
    </location>
</feature>
<dbReference type="PRINTS" id="PR00344">
    <property type="entry name" value="BCTRLSENSOR"/>
</dbReference>
<accession>A0AAD9L8H8</accession>
<dbReference type="Gene3D" id="3.30.450.270">
    <property type="match status" value="1"/>
</dbReference>
<evidence type="ECO:0000256" key="5">
    <source>
        <dbReference type="ARBA" id="ARBA00022741"/>
    </source>
</evidence>
<evidence type="ECO:0000256" key="1">
    <source>
        <dbReference type="ARBA" id="ARBA00022543"/>
    </source>
</evidence>
<dbReference type="Gene3D" id="3.30.450.40">
    <property type="match status" value="1"/>
</dbReference>
<dbReference type="GO" id="GO:0005524">
    <property type="term" value="F:ATP binding"/>
    <property type="evidence" value="ECO:0007669"/>
    <property type="project" value="UniProtKB-KW"/>
</dbReference>
<evidence type="ECO:0000256" key="12">
    <source>
        <dbReference type="SAM" id="MobiDB-lite"/>
    </source>
</evidence>
<dbReference type="SMART" id="SM00388">
    <property type="entry name" value="HisKA"/>
    <property type="match status" value="1"/>
</dbReference>
<dbReference type="Pfam" id="PF08446">
    <property type="entry name" value="PAS_2"/>
    <property type="match status" value="1"/>
</dbReference>
<feature type="region of interest" description="Disordered" evidence="12">
    <location>
        <begin position="1566"/>
        <end position="1657"/>
    </location>
</feature>
<dbReference type="PANTHER" id="PTHR43065">
    <property type="entry name" value="SENSOR HISTIDINE KINASE"/>
    <property type="match status" value="1"/>
</dbReference>
<dbReference type="InterPro" id="IPR036890">
    <property type="entry name" value="HATPase_C_sf"/>
</dbReference>
<feature type="domain" description="Phytochrome chromophore attachment site" evidence="13">
    <location>
        <begin position="893"/>
        <end position="1055"/>
    </location>
</feature>
<feature type="region of interest" description="Disordered" evidence="12">
    <location>
        <begin position="375"/>
        <end position="423"/>
    </location>
</feature>
<feature type="domain" description="Response regulatory" evidence="15">
    <location>
        <begin position="1663"/>
        <end position="1792"/>
    </location>
</feature>
<evidence type="ECO:0000256" key="7">
    <source>
        <dbReference type="ARBA" id="ARBA00022840"/>
    </source>
</evidence>
<dbReference type="Gene3D" id="3.30.565.10">
    <property type="entry name" value="Histidine kinase-like ATPase, C-terminal domain"/>
    <property type="match status" value="1"/>
</dbReference>
<feature type="region of interest" description="Disordered" evidence="12">
    <location>
        <begin position="70"/>
        <end position="354"/>
    </location>
</feature>
<dbReference type="InterPro" id="IPR013654">
    <property type="entry name" value="PAS_2"/>
</dbReference>
<gene>
    <name evidence="16" type="ORF">DB88DRAFT_504338</name>
</gene>
<keyword evidence="5" id="KW-0547">Nucleotide-binding</keyword>
<feature type="compositionally biased region" description="Polar residues" evidence="12">
    <location>
        <begin position="387"/>
        <end position="406"/>
    </location>
</feature>
<dbReference type="InterPro" id="IPR036097">
    <property type="entry name" value="HisK_dim/P_sf"/>
</dbReference>
<dbReference type="InterPro" id="IPR005467">
    <property type="entry name" value="His_kinase_dom"/>
</dbReference>
<dbReference type="SMART" id="SM00387">
    <property type="entry name" value="HATPase_c"/>
    <property type="match status" value="1"/>
</dbReference>
<evidence type="ECO:0000256" key="2">
    <source>
        <dbReference type="ARBA" id="ARBA00022553"/>
    </source>
</evidence>
<reference evidence="16" key="1">
    <citation type="submission" date="2023-02" db="EMBL/GenBank/DDBJ databases">
        <title>Identification and recombinant expression of a fungal hydrolase from Papiliotrema laurentii that hydrolyzes apple cutin and clears colloidal polyester polyurethane.</title>
        <authorList>
            <consortium name="DOE Joint Genome Institute"/>
            <person name="Roman V.A."/>
            <person name="Bojanowski C."/>
            <person name="Crable B.R."/>
            <person name="Wagner D.N."/>
            <person name="Hung C.S."/>
            <person name="Nadeau L.J."/>
            <person name="Schratz L."/>
            <person name="Haridas S."/>
            <person name="Pangilinan J."/>
            <person name="Lipzen A."/>
            <person name="Na H."/>
            <person name="Yan M."/>
            <person name="Ng V."/>
            <person name="Grigoriev I.V."/>
            <person name="Spatafora J.W."/>
            <person name="Barlow D."/>
            <person name="Biffinger J."/>
            <person name="Kelley-Loughnane N."/>
            <person name="Varaljay V.A."/>
            <person name="Crookes-Goodson W.J."/>
        </authorList>
    </citation>
    <scope>NUCLEOTIDE SEQUENCE</scope>
    <source>
        <strain evidence="16">5307AH</strain>
    </source>
</reference>
<dbReference type="InterPro" id="IPR001789">
    <property type="entry name" value="Sig_transdc_resp-reg_receiver"/>
</dbReference>
<feature type="compositionally biased region" description="Basic and acidic residues" evidence="12">
    <location>
        <begin position="207"/>
        <end position="232"/>
    </location>
</feature>
<dbReference type="SUPFAM" id="SSF55785">
    <property type="entry name" value="PYP-like sensor domain (PAS domain)"/>
    <property type="match status" value="1"/>
</dbReference>
<evidence type="ECO:0000256" key="9">
    <source>
        <dbReference type="ARBA" id="ARBA00023012"/>
    </source>
</evidence>
<feature type="compositionally biased region" description="Polar residues" evidence="12">
    <location>
        <begin position="1626"/>
        <end position="1635"/>
    </location>
</feature>
<feature type="compositionally biased region" description="Basic and acidic residues" evidence="12">
    <location>
        <begin position="94"/>
        <end position="103"/>
    </location>
</feature>
<dbReference type="PROSITE" id="PS50110">
    <property type="entry name" value="RESPONSE_REGULATORY"/>
    <property type="match status" value="1"/>
</dbReference>
<dbReference type="EMBL" id="JAODAN010000002">
    <property type="protein sequence ID" value="KAK1926527.1"/>
    <property type="molecule type" value="Genomic_DNA"/>
</dbReference>
<keyword evidence="6" id="KW-0418">Kinase</keyword>
<evidence type="ECO:0000259" key="14">
    <source>
        <dbReference type="PROSITE" id="PS50109"/>
    </source>
</evidence>
<keyword evidence="3" id="KW-0716">Sensory transduction</keyword>
<evidence type="ECO:0000313" key="16">
    <source>
        <dbReference type="EMBL" id="KAK1926527.1"/>
    </source>
</evidence>
<dbReference type="Pfam" id="PF00072">
    <property type="entry name" value="Response_reg"/>
    <property type="match status" value="1"/>
</dbReference>
<dbReference type="Pfam" id="PF00360">
    <property type="entry name" value="PHY"/>
    <property type="match status" value="1"/>
</dbReference>
<dbReference type="Gene3D" id="1.10.287.130">
    <property type="match status" value="1"/>
</dbReference>
<protein>
    <submittedName>
        <fullName evidence="16">CnHHK2</fullName>
    </submittedName>
</protein>
<dbReference type="SMART" id="SM00065">
    <property type="entry name" value="GAF"/>
    <property type="match status" value="1"/>
</dbReference>
<dbReference type="PANTHER" id="PTHR43065:SF10">
    <property type="entry name" value="PEROXIDE STRESS-ACTIVATED HISTIDINE KINASE MAK3"/>
    <property type="match status" value="1"/>
</dbReference>
<feature type="compositionally biased region" description="Polar residues" evidence="12">
    <location>
        <begin position="709"/>
        <end position="729"/>
    </location>
</feature>
<dbReference type="CDD" id="cd17546">
    <property type="entry name" value="REC_hyHK_CKI1_RcsC-like"/>
    <property type="match status" value="1"/>
</dbReference>
<keyword evidence="10" id="KW-0675">Receptor</keyword>
<dbReference type="GO" id="GO:0006355">
    <property type="term" value="P:regulation of DNA-templated transcription"/>
    <property type="evidence" value="ECO:0007669"/>
    <property type="project" value="InterPro"/>
</dbReference>
<dbReference type="InterPro" id="IPR043150">
    <property type="entry name" value="Phytochrome_PHY_sf"/>
</dbReference>
<organism evidence="16 17">
    <name type="scientific">Papiliotrema laurentii</name>
    <name type="common">Cryptococcus laurentii</name>
    <dbReference type="NCBI Taxonomy" id="5418"/>
    <lineage>
        <taxon>Eukaryota</taxon>
        <taxon>Fungi</taxon>
        <taxon>Dikarya</taxon>
        <taxon>Basidiomycota</taxon>
        <taxon>Agaricomycotina</taxon>
        <taxon>Tremellomycetes</taxon>
        <taxon>Tremellales</taxon>
        <taxon>Rhynchogastremaceae</taxon>
        <taxon>Papiliotrema</taxon>
    </lineage>
</organism>
<dbReference type="GO" id="GO:0009584">
    <property type="term" value="P:detection of visible light"/>
    <property type="evidence" value="ECO:0007669"/>
    <property type="project" value="InterPro"/>
</dbReference>
<dbReference type="InterPro" id="IPR011006">
    <property type="entry name" value="CheY-like_superfamily"/>
</dbReference>
<dbReference type="Pfam" id="PF02518">
    <property type="entry name" value="HATPase_c"/>
    <property type="match status" value="1"/>
</dbReference>
<keyword evidence="8" id="KW-0157">Chromophore</keyword>
<dbReference type="Proteomes" id="UP001182556">
    <property type="component" value="Unassembled WGS sequence"/>
</dbReference>
<evidence type="ECO:0000256" key="11">
    <source>
        <dbReference type="PROSITE-ProRule" id="PRU00169"/>
    </source>
</evidence>
<evidence type="ECO:0000256" key="10">
    <source>
        <dbReference type="ARBA" id="ARBA00023170"/>
    </source>
</evidence>
<feature type="region of interest" description="Disordered" evidence="12">
    <location>
        <begin position="705"/>
        <end position="805"/>
    </location>
</feature>
<keyword evidence="4" id="KW-0808">Transferase</keyword>
<evidence type="ECO:0000259" key="13">
    <source>
        <dbReference type="PROSITE" id="PS50046"/>
    </source>
</evidence>
<dbReference type="InterPro" id="IPR013515">
    <property type="entry name" value="Phytochrome_cen-reg"/>
</dbReference>
<dbReference type="Pfam" id="PF00512">
    <property type="entry name" value="HisKA"/>
    <property type="match status" value="1"/>
</dbReference>
<dbReference type="Pfam" id="PF01590">
    <property type="entry name" value="GAF"/>
    <property type="match status" value="1"/>
</dbReference>
<feature type="compositionally biased region" description="Low complexity" evidence="12">
    <location>
        <begin position="320"/>
        <end position="334"/>
    </location>
</feature>
<feature type="region of interest" description="Disordered" evidence="12">
    <location>
        <begin position="838"/>
        <end position="873"/>
    </location>
</feature>
<dbReference type="SUPFAM" id="SSF52172">
    <property type="entry name" value="CheY-like"/>
    <property type="match status" value="1"/>
</dbReference>
<dbReference type="GO" id="GO:0009881">
    <property type="term" value="F:photoreceptor activity"/>
    <property type="evidence" value="ECO:0007669"/>
    <property type="project" value="UniProtKB-KW"/>
</dbReference>
<keyword evidence="2 11" id="KW-0597">Phosphoprotein</keyword>
<dbReference type="PROSITE" id="PS50109">
    <property type="entry name" value="HIS_KIN"/>
    <property type="match status" value="1"/>
</dbReference>
<dbReference type="SUPFAM" id="SSF47384">
    <property type="entry name" value="Homodimeric domain of signal transducing histidine kinase"/>
    <property type="match status" value="1"/>
</dbReference>
<evidence type="ECO:0000256" key="6">
    <source>
        <dbReference type="ARBA" id="ARBA00022777"/>
    </source>
</evidence>
<dbReference type="InterPro" id="IPR004358">
    <property type="entry name" value="Sig_transdc_His_kin-like_C"/>
</dbReference>
<dbReference type="InterPro" id="IPR035965">
    <property type="entry name" value="PAS-like_dom_sf"/>
</dbReference>
<proteinExistence type="predicted"/>
<keyword evidence="17" id="KW-1185">Reference proteome</keyword>
<dbReference type="PROSITE" id="PS50046">
    <property type="entry name" value="PHYTOCHROME_2"/>
    <property type="match status" value="1"/>
</dbReference>
<comment type="caution">
    <text evidence="16">The sequence shown here is derived from an EMBL/GenBank/DDBJ whole genome shotgun (WGS) entry which is preliminary data.</text>
</comment>
<dbReference type="InterPro" id="IPR029016">
    <property type="entry name" value="GAF-like_dom_sf"/>
</dbReference>
<keyword evidence="9" id="KW-0902">Two-component regulatory system</keyword>
<feature type="modified residue" description="4-aspartylphosphate" evidence="11">
    <location>
        <position position="1713"/>
    </location>
</feature>
<dbReference type="InterPro" id="IPR016132">
    <property type="entry name" value="Phyto_chromo_attachment"/>
</dbReference>
<feature type="compositionally biased region" description="Basic residues" evidence="12">
    <location>
        <begin position="856"/>
        <end position="867"/>
    </location>
</feature>
<dbReference type="SUPFAM" id="SSF55874">
    <property type="entry name" value="ATPase domain of HSP90 chaperone/DNA topoisomerase II/histidine kinase"/>
    <property type="match status" value="1"/>
</dbReference>
<dbReference type="InterPro" id="IPR003018">
    <property type="entry name" value="GAF"/>
</dbReference>
<keyword evidence="1" id="KW-0600">Photoreceptor protein</keyword>
<feature type="compositionally biased region" description="Basic and acidic residues" evidence="12">
    <location>
        <begin position="472"/>
        <end position="482"/>
    </location>
</feature>
<dbReference type="SMART" id="SM00448">
    <property type="entry name" value="REC"/>
    <property type="match status" value="1"/>
</dbReference>
<evidence type="ECO:0000256" key="4">
    <source>
        <dbReference type="ARBA" id="ARBA00022679"/>
    </source>
</evidence>